<dbReference type="EMBL" id="FNHP01000002">
    <property type="protein sequence ID" value="SDM11405.1"/>
    <property type="molecule type" value="Genomic_DNA"/>
</dbReference>
<proteinExistence type="predicted"/>
<feature type="region of interest" description="Disordered" evidence="1">
    <location>
        <begin position="47"/>
        <end position="81"/>
    </location>
</feature>
<feature type="compositionally biased region" description="Basic residues" evidence="1">
    <location>
        <begin position="72"/>
        <end position="81"/>
    </location>
</feature>
<dbReference type="STRING" id="1527607.SAMN05428957_102384"/>
<evidence type="ECO:0000313" key="3">
    <source>
        <dbReference type="Proteomes" id="UP000198552"/>
    </source>
</evidence>
<evidence type="ECO:0000256" key="1">
    <source>
        <dbReference type="SAM" id="MobiDB-lite"/>
    </source>
</evidence>
<keyword evidence="3" id="KW-1185">Reference proteome</keyword>
<dbReference type="Proteomes" id="UP000198552">
    <property type="component" value="Unassembled WGS sequence"/>
</dbReference>
<reference evidence="3" key="1">
    <citation type="submission" date="2016-10" db="EMBL/GenBank/DDBJ databases">
        <authorList>
            <person name="Varghese N."/>
            <person name="Submissions S."/>
        </authorList>
    </citation>
    <scope>NUCLEOTIDE SEQUENCE [LARGE SCALE GENOMIC DNA]</scope>
    <source>
        <strain evidence="3">EPL6</strain>
    </source>
</reference>
<feature type="compositionally biased region" description="Basic and acidic residues" evidence="1">
    <location>
        <begin position="1"/>
        <end position="10"/>
    </location>
</feature>
<evidence type="ECO:0000313" key="2">
    <source>
        <dbReference type="EMBL" id="SDM11405.1"/>
    </source>
</evidence>
<name>A0A1G9QM75_9BURK</name>
<gene>
    <name evidence="2" type="ORF">SAMN05428957_102384</name>
</gene>
<sequence>MPFPPEERSALRACQGARSTVHGRQVQTVRASLAQWATARTQDIRRASAGLAGSSRRKSRPQARAAMDAARHSVRARQHQG</sequence>
<dbReference type="AlphaFoldDB" id="A0A1G9QM75"/>
<feature type="region of interest" description="Disordered" evidence="1">
    <location>
        <begin position="1"/>
        <end position="22"/>
    </location>
</feature>
<dbReference type="OrthoDB" id="4467269at2"/>
<organism evidence="2 3">
    <name type="scientific">Oryzisolibacter propanilivorax</name>
    <dbReference type="NCBI Taxonomy" id="1527607"/>
    <lineage>
        <taxon>Bacteria</taxon>
        <taxon>Pseudomonadati</taxon>
        <taxon>Pseudomonadota</taxon>
        <taxon>Betaproteobacteria</taxon>
        <taxon>Burkholderiales</taxon>
        <taxon>Comamonadaceae</taxon>
        <taxon>Oryzisolibacter</taxon>
    </lineage>
</organism>
<dbReference type="RefSeq" id="WP_091567180.1">
    <property type="nucleotide sequence ID" value="NZ_FNHP01000002.1"/>
</dbReference>
<accession>A0A1G9QM75</accession>
<protein>
    <submittedName>
        <fullName evidence="2">Uncharacterized protein</fullName>
    </submittedName>
</protein>